<accession>A0A9P5PQL8</accession>
<keyword evidence="2" id="KW-0053">Apoptosis</keyword>
<keyword evidence="6" id="KW-1185">Reference proteome</keyword>
<dbReference type="Proteomes" id="UP000772434">
    <property type="component" value="Unassembled WGS sequence"/>
</dbReference>
<dbReference type="InterPro" id="IPR050452">
    <property type="entry name" value="Metacaspase"/>
</dbReference>
<evidence type="ECO:0000313" key="5">
    <source>
        <dbReference type="EMBL" id="KAF9068243.1"/>
    </source>
</evidence>
<dbReference type="PANTHER" id="PTHR48104">
    <property type="entry name" value="METACASPASE-4"/>
    <property type="match status" value="1"/>
</dbReference>
<protein>
    <submittedName>
        <fullName evidence="5">Caspase domain-containing protein</fullName>
    </submittedName>
</protein>
<keyword evidence="3" id="KW-0645">Protease</keyword>
<dbReference type="Gene3D" id="3.40.50.1460">
    <property type="match status" value="1"/>
</dbReference>
<dbReference type="Pfam" id="PF00656">
    <property type="entry name" value="Peptidase_C14"/>
    <property type="match status" value="1"/>
</dbReference>
<reference evidence="5" key="1">
    <citation type="submission" date="2020-11" db="EMBL/GenBank/DDBJ databases">
        <authorList>
            <consortium name="DOE Joint Genome Institute"/>
            <person name="Ahrendt S."/>
            <person name="Riley R."/>
            <person name="Andreopoulos W."/>
            <person name="Labutti K."/>
            <person name="Pangilinan J."/>
            <person name="Ruiz-Duenas F.J."/>
            <person name="Barrasa J.M."/>
            <person name="Sanchez-Garcia M."/>
            <person name="Camarero S."/>
            <person name="Miyauchi S."/>
            <person name="Serrano A."/>
            <person name="Linde D."/>
            <person name="Babiker R."/>
            <person name="Drula E."/>
            <person name="Ayuso-Fernandez I."/>
            <person name="Pacheco R."/>
            <person name="Padilla G."/>
            <person name="Ferreira P."/>
            <person name="Barriuso J."/>
            <person name="Kellner H."/>
            <person name="Castanera R."/>
            <person name="Alfaro M."/>
            <person name="Ramirez L."/>
            <person name="Pisabarro A.G."/>
            <person name="Kuo A."/>
            <person name="Tritt A."/>
            <person name="Lipzen A."/>
            <person name="He G."/>
            <person name="Yan M."/>
            <person name="Ng V."/>
            <person name="Cullen D."/>
            <person name="Martin F."/>
            <person name="Rosso M.-N."/>
            <person name="Henrissat B."/>
            <person name="Hibbett D."/>
            <person name="Martinez A.T."/>
            <person name="Grigoriev I.V."/>
        </authorList>
    </citation>
    <scope>NUCLEOTIDE SEQUENCE</scope>
    <source>
        <strain evidence="5">AH 40177</strain>
    </source>
</reference>
<dbReference type="EMBL" id="JADNRY010000063">
    <property type="protein sequence ID" value="KAF9068243.1"/>
    <property type="molecule type" value="Genomic_DNA"/>
</dbReference>
<sequence>MAAETPRGFSGGQDEDDGKDRATQLELKNNELAIQNKMNEVEQLASKCGHPITLNSSSDVDGFLKEFQQLFSAGEPVEGTLRCLHELGDLNRTRYRLISRQRKASDSIHYIDFRRQKLSNGLDNTSGRRFHVVIVGINKYDDPATPALQGCVNDALLFHDYFIHDLFVPADQITTLLSSTGKEVPSPLNTLRPTRENILNALYGLHNNHNLKPDDSIIIFYAGHGQSYPAKDAGYECTSLNTGSIEAISPVDRNTSLMFNSDGTEEIVVDISDREINVILGEIAKKCPNITLILDCCYAGGATRGTRPTSNKVYLTPRHCDPIPSAIRSMFEAADSNAVPLSPHRPRTVGPEFRPNMKSHVLLAAAKDGQEAYEYTDTTTEARQGFFTSALLSALRSPLGRDTKTTYIELIGSLKMPEYQTAFVVGRKEEKLWFV</sequence>
<dbReference type="InterPro" id="IPR029030">
    <property type="entry name" value="Caspase-like_dom_sf"/>
</dbReference>
<dbReference type="SUPFAM" id="SSF52129">
    <property type="entry name" value="Caspase-like"/>
    <property type="match status" value="1"/>
</dbReference>
<comment type="similarity">
    <text evidence="1">Belongs to the peptidase C14B family.</text>
</comment>
<proteinExistence type="inferred from homology"/>
<dbReference type="OrthoDB" id="10255174at2759"/>
<feature type="domain" description="Peptidase C14 caspase" evidence="4">
    <location>
        <begin position="131"/>
        <end position="398"/>
    </location>
</feature>
<keyword evidence="3" id="KW-0378">Hydrolase</keyword>
<dbReference type="GO" id="GO:0006508">
    <property type="term" value="P:proteolysis"/>
    <property type="evidence" value="ECO:0007669"/>
    <property type="project" value="InterPro"/>
</dbReference>
<dbReference type="InterPro" id="IPR011600">
    <property type="entry name" value="Pept_C14_caspase"/>
</dbReference>
<gene>
    <name evidence="5" type="ORF">BDP27DRAFT_1422129</name>
</gene>
<dbReference type="GO" id="GO:0005737">
    <property type="term" value="C:cytoplasm"/>
    <property type="evidence" value="ECO:0007669"/>
    <property type="project" value="TreeGrafter"/>
</dbReference>
<dbReference type="PANTHER" id="PTHR48104:SF30">
    <property type="entry name" value="METACASPASE-1"/>
    <property type="match status" value="1"/>
</dbReference>
<evidence type="ECO:0000256" key="3">
    <source>
        <dbReference type="ARBA" id="ARBA00022807"/>
    </source>
</evidence>
<comment type="caution">
    <text evidence="5">The sequence shown here is derived from an EMBL/GenBank/DDBJ whole genome shotgun (WGS) entry which is preliminary data.</text>
</comment>
<keyword evidence="3" id="KW-0788">Thiol protease</keyword>
<evidence type="ECO:0000259" key="4">
    <source>
        <dbReference type="Pfam" id="PF00656"/>
    </source>
</evidence>
<evidence type="ECO:0000256" key="1">
    <source>
        <dbReference type="ARBA" id="ARBA00009005"/>
    </source>
</evidence>
<dbReference type="GO" id="GO:0006915">
    <property type="term" value="P:apoptotic process"/>
    <property type="evidence" value="ECO:0007669"/>
    <property type="project" value="UniProtKB-KW"/>
</dbReference>
<dbReference type="AlphaFoldDB" id="A0A9P5PQL8"/>
<name>A0A9P5PQL8_9AGAR</name>
<evidence type="ECO:0000313" key="6">
    <source>
        <dbReference type="Proteomes" id="UP000772434"/>
    </source>
</evidence>
<evidence type="ECO:0000256" key="2">
    <source>
        <dbReference type="ARBA" id="ARBA00022703"/>
    </source>
</evidence>
<organism evidence="5 6">
    <name type="scientific">Rhodocollybia butyracea</name>
    <dbReference type="NCBI Taxonomy" id="206335"/>
    <lineage>
        <taxon>Eukaryota</taxon>
        <taxon>Fungi</taxon>
        <taxon>Dikarya</taxon>
        <taxon>Basidiomycota</taxon>
        <taxon>Agaricomycotina</taxon>
        <taxon>Agaricomycetes</taxon>
        <taxon>Agaricomycetidae</taxon>
        <taxon>Agaricales</taxon>
        <taxon>Marasmiineae</taxon>
        <taxon>Omphalotaceae</taxon>
        <taxon>Rhodocollybia</taxon>
    </lineage>
</organism>
<dbReference type="GO" id="GO:0004197">
    <property type="term" value="F:cysteine-type endopeptidase activity"/>
    <property type="evidence" value="ECO:0007669"/>
    <property type="project" value="InterPro"/>
</dbReference>